<dbReference type="RefSeq" id="WP_162525133.1">
    <property type="nucleotide sequence ID" value="NZ_CP116669.1"/>
</dbReference>
<evidence type="ECO:0000313" key="8">
    <source>
        <dbReference type="Proteomes" id="UP001214301"/>
    </source>
</evidence>
<feature type="domain" description="Fimbrial-type adhesion" evidence="6">
    <location>
        <begin position="24"/>
        <end position="178"/>
    </location>
</feature>
<comment type="subcellular location">
    <subcellularLocation>
        <location evidence="1">Fimbrium</location>
    </subcellularLocation>
</comment>
<evidence type="ECO:0000256" key="4">
    <source>
        <dbReference type="ARBA" id="ARBA00023263"/>
    </source>
</evidence>
<evidence type="ECO:0000259" key="6">
    <source>
        <dbReference type="Pfam" id="PF00419"/>
    </source>
</evidence>
<keyword evidence="8" id="KW-1185">Reference proteome</keyword>
<evidence type="ECO:0000313" key="7">
    <source>
        <dbReference type="EMBL" id="WCI01661.1"/>
    </source>
</evidence>
<keyword evidence="3 5" id="KW-0732">Signal</keyword>
<dbReference type="PANTHER" id="PTHR33420">
    <property type="entry name" value="FIMBRIAL SUBUNIT ELFA-RELATED"/>
    <property type="match status" value="1"/>
</dbReference>
<organism evidence="7 8">
    <name type="scientific">Pseudomonas capeferrum</name>
    <dbReference type="NCBI Taxonomy" id="1495066"/>
    <lineage>
        <taxon>Bacteria</taxon>
        <taxon>Pseudomonadati</taxon>
        <taxon>Pseudomonadota</taxon>
        <taxon>Gammaproteobacteria</taxon>
        <taxon>Pseudomonadales</taxon>
        <taxon>Pseudomonadaceae</taxon>
        <taxon>Pseudomonas</taxon>
    </lineage>
</organism>
<feature type="signal peptide" evidence="5">
    <location>
        <begin position="1"/>
        <end position="19"/>
    </location>
</feature>
<protein>
    <submittedName>
        <fullName evidence="7">Fimbrial protein</fullName>
    </submittedName>
</protein>
<dbReference type="Pfam" id="PF00419">
    <property type="entry name" value="Fimbrial"/>
    <property type="match status" value="1"/>
</dbReference>
<dbReference type="InterPro" id="IPR050263">
    <property type="entry name" value="Bact_Fimbrial_Adh_Pro"/>
</dbReference>
<dbReference type="InterPro" id="IPR036937">
    <property type="entry name" value="Adhesion_dom_fimbrial_sf"/>
</dbReference>
<reference evidence="7 8" key="1">
    <citation type="journal article" date="2020" name="Front. Microbiol.">
        <title>Toward Biorecycling: Isolation of a Soil Bacterium That Grows on a Polyurethane Oligomer and Monomer.</title>
        <authorList>
            <person name="Espinosa M.J.C."/>
            <person name="Blanco A.C."/>
            <person name="Schmidgall T."/>
            <person name="Atanasoff-Kardjalieff A.K."/>
            <person name="Kappelmeyer U."/>
            <person name="Tischler D."/>
            <person name="Pieper D.H."/>
            <person name="Heipieper H.J."/>
            <person name="Eberlein C."/>
        </authorList>
    </citation>
    <scope>NUCLEOTIDE SEQUENCE [LARGE SCALE GENOMIC DNA]</scope>
    <source>
        <strain evidence="7 8">TDA1</strain>
    </source>
</reference>
<evidence type="ECO:0000256" key="1">
    <source>
        <dbReference type="ARBA" id="ARBA00004561"/>
    </source>
</evidence>
<gene>
    <name evidence="7" type="ORF">PMC74_07125</name>
</gene>
<dbReference type="InterPro" id="IPR008966">
    <property type="entry name" value="Adhesion_dom_sf"/>
</dbReference>
<dbReference type="PANTHER" id="PTHR33420:SF12">
    <property type="entry name" value="FIMBRIN-LIKE PROTEIN FIMI-RELATED"/>
    <property type="match status" value="1"/>
</dbReference>
<evidence type="ECO:0000256" key="3">
    <source>
        <dbReference type="ARBA" id="ARBA00022729"/>
    </source>
</evidence>
<sequence>MKKHFVALAISLSSTAAMANTGIINFQGTVTTGGTCPIEVVHPGGPSQPIHLGHFRSRDFTAADQNTAMVPFSLRITPDASCNIDPTKKAFVKFSPRFGADPSGKLYALQSGVGYTSNLALEILDRSSTPLPPETESKAHDLDENLPTDMHFTARLKTTEDSVPEGRIDTSVDFLVDIR</sequence>
<evidence type="ECO:0000256" key="2">
    <source>
        <dbReference type="ARBA" id="ARBA00006671"/>
    </source>
</evidence>
<dbReference type="EMBL" id="CP116669">
    <property type="protein sequence ID" value="WCI01661.1"/>
    <property type="molecule type" value="Genomic_DNA"/>
</dbReference>
<evidence type="ECO:0000256" key="5">
    <source>
        <dbReference type="SAM" id="SignalP"/>
    </source>
</evidence>
<dbReference type="Proteomes" id="UP001214301">
    <property type="component" value="Chromosome"/>
</dbReference>
<keyword evidence="4" id="KW-0281">Fimbrium</keyword>
<comment type="similarity">
    <text evidence="2">Belongs to the fimbrial protein family.</text>
</comment>
<accession>A0ABY7RDK0</accession>
<dbReference type="SUPFAM" id="SSF49401">
    <property type="entry name" value="Bacterial adhesins"/>
    <property type="match status" value="1"/>
</dbReference>
<proteinExistence type="inferred from homology"/>
<dbReference type="Gene3D" id="2.60.40.1090">
    <property type="entry name" value="Fimbrial-type adhesion domain"/>
    <property type="match status" value="1"/>
</dbReference>
<feature type="chain" id="PRO_5046998446" evidence="5">
    <location>
        <begin position="20"/>
        <end position="179"/>
    </location>
</feature>
<dbReference type="InterPro" id="IPR000259">
    <property type="entry name" value="Adhesion_dom_fimbrial"/>
</dbReference>
<name>A0ABY7RDK0_9PSED</name>